<protein>
    <submittedName>
        <fullName evidence="6">LysR family transcriptional regulator</fullName>
    </submittedName>
</protein>
<comment type="similarity">
    <text evidence="1">Belongs to the LysR transcriptional regulatory family.</text>
</comment>
<dbReference type="InterPro" id="IPR000847">
    <property type="entry name" value="LysR_HTH_N"/>
</dbReference>
<accession>A0ABT0KPI6</accession>
<evidence type="ECO:0000256" key="2">
    <source>
        <dbReference type="ARBA" id="ARBA00023015"/>
    </source>
</evidence>
<evidence type="ECO:0000256" key="4">
    <source>
        <dbReference type="ARBA" id="ARBA00023163"/>
    </source>
</evidence>
<evidence type="ECO:0000259" key="5">
    <source>
        <dbReference type="PROSITE" id="PS50931"/>
    </source>
</evidence>
<dbReference type="Pfam" id="PF00126">
    <property type="entry name" value="HTH_1"/>
    <property type="match status" value="1"/>
</dbReference>
<keyword evidence="7" id="KW-1185">Reference proteome</keyword>
<sequence length="304" mass="34467">MKSSEYHLLAVFAAVVEEGKYTKVAKRLGITQPSVSQSVSKLRNIYNDPLFIREKLGVRPTAFALEIYPDIADAISRLDALSAKRIKFDPNSSKRVFRISTISLFEHTLIPTIFRIVEKEAPDVTLLVENHSTKVTKDMLRQGSIDIAIEGSVKTQSFIKSQTFYDDELVVVCGKKHPLFSKGTILEEEFLNNQHITLSSLSENNSFFERFSITCLDMLKKRKVKRQVASYWGLLSSVKDSDSLAIFTRKMAVANIDVFNLKILENDFLEQKVEASIFWSKSRSIDPSIVWLIDKVKEASIGSF</sequence>
<dbReference type="InterPro" id="IPR037402">
    <property type="entry name" value="YidZ_PBP2"/>
</dbReference>
<dbReference type="RefSeq" id="WP_248955645.1">
    <property type="nucleotide sequence ID" value="NZ_JAKIKU010000004.1"/>
</dbReference>
<dbReference type="PANTHER" id="PTHR30118:SF6">
    <property type="entry name" value="HTH-TYPE TRANSCRIPTIONAL REGULATOR LEUO"/>
    <property type="match status" value="1"/>
</dbReference>
<comment type="caution">
    <text evidence="6">The sequence shown here is derived from an EMBL/GenBank/DDBJ whole genome shotgun (WGS) entry which is preliminary data.</text>
</comment>
<keyword evidence="4" id="KW-0804">Transcription</keyword>
<dbReference type="PRINTS" id="PR00039">
    <property type="entry name" value="HTHLYSR"/>
</dbReference>
<evidence type="ECO:0000313" key="7">
    <source>
        <dbReference type="Proteomes" id="UP001202134"/>
    </source>
</evidence>
<dbReference type="SUPFAM" id="SSF53850">
    <property type="entry name" value="Periplasmic binding protein-like II"/>
    <property type="match status" value="1"/>
</dbReference>
<gene>
    <name evidence="6" type="ORF">L2737_10195</name>
</gene>
<dbReference type="Gene3D" id="1.10.10.10">
    <property type="entry name" value="Winged helix-like DNA-binding domain superfamily/Winged helix DNA-binding domain"/>
    <property type="match status" value="1"/>
</dbReference>
<dbReference type="InterPro" id="IPR005119">
    <property type="entry name" value="LysR_subst-bd"/>
</dbReference>
<proteinExistence type="inferred from homology"/>
<dbReference type="CDD" id="cd08417">
    <property type="entry name" value="PBP2_Nitroaromatics_like"/>
    <property type="match status" value="1"/>
</dbReference>
<dbReference type="InterPro" id="IPR050389">
    <property type="entry name" value="LysR-type_TF"/>
</dbReference>
<dbReference type="PROSITE" id="PS50931">
    <property type="entry name" value="HTH_LYSR"/>
    <property type="match status" value="1"/>
</dbReference>
<dbReference type="Pfam" id="PF03466">
    <property type="entry name" value="LysR_substrate"/>
    <property type="match status" value="1"/>
</dbReference>
<evidence type="ECO:0000256" key="1">
    <source>
        <dbReference type="ARBA" id="ARBA00009437"/>
    </source>
</evidence>
<organism evidence="6 7">
    <name type="scientific">Shewanella electrodiphila</name>
    <dbReference type="NCBI Taxonomy" id="934143"/>
    <lineage>
        <taxon>Bacteria</taxon>
        <taxon>Pseudomonadati</taxon>
        <taxon>Pseudomonadota</taxon>
        <taxon>Gammaproteobacteria</taxon>
        <taxon>Alteromonadales</taxon>
        <taxon>Shewanellaceae</taxon>
        <taxon>Shewanella</taxon>
    </lineage>
</organism>
<dbReference type="Proteomes" id="UP001202134">
    <property type="component" value="Unassembled WGS sequence"/>
</dbReference>
<dbReference type="EMBL" id="JAKIKU010000004">
    <property type="protein sequence ID" value="MCL1045694.1"/>
    <property type="molecule type" value="Genomic_DNA"/>
</dbReference>
<name>A0ABT0KPI6_9GAMM</name>
<feature type="domain" description="HTH lysR-type" evidence="5">
    <location>
        <begin position="1"/>
        <end position="61"/>
    </location>
</feature>
<dbReference type="PANTHER" id="PTHR30118">
    <property type="entry name" value="HTH-TYPE TRANSCRIPTIONAL REGULATOR LEUO-RELATED"/>
    <property type="match status" value="1"/>
</dbReference>
<dbReference type="InterPro" id="IPR036390">
    <property type="entry name" value="WH_DNA-bd_sf"/>
</dbReference>
<keyword evidence="3" id="KW-0238">DNA-binding</keyword>
<evidence type="ECO:0000313" key="6">
    <source>
        <dbReference type="EMBL" id="MCL1045694.1"/>
    </source>
</evidence>
<dbReference type="InterPro" id="IPR036388">
    <property type="entry name" value="WH-like_DNA-bd_sf"/>
</dbReference>
<dbReference type="SUPFAM" id="SSF46785">
    <property type="entry name" value="Winged helix' DNA-binding domain"/>
    <property type="match status" value="1"/>
</dbReference>
<evidence type="ECO:0000256" key="3">
    <source>
        <dbReference type="ARBA" id="ARBA00023125"/>
    </source>
</evidence>
<keyword evidence="2" id="KW-0805">Transcription regulation</keyword>
<dbReference type="Gene3D" id="3.40.190.10">
    <property type="entry name" value="Periplasmic binding protein-like II"/>
    <property type="match status" value="2"/>
</dbReference>
<reference evidence="6 7" key="1">
    <citation type="submission" date="2022-01" db="EMBL/GenBank/DDBJ databases">
        <title>Whole genome-based taxonomy of the Shewanellaceae.</title>
        <authorList>
            <person name="Martin-Rodriguez A.J."/>
        </authorList>
    </citation>
    <scope>NUCLEOTIDE SEQUENCE [LARGE SCALE GENOMIC DNA]</scope>
    <source>
        <strain evidence="6 7">DSM 24955</strain>
    </source>
</reference>